<organism evidence="4">
    <name type="scientific">Rodentolepis nana</name>
    <name type="common">Dwarf tapeworm</name>
    <name type="synonym">Hymenolepis nana</name>
    <dbReference type="NCBI Taxonomy" id="102285"/>
    <lineage>
        <taxon>Eukaryota</taxon>
        <taxon>Metazoa</taxon>
        <taxon>Spiralia</taxon>
        <taxon>Lophotrochozoa</taxon>
        <taxon>Platyhelminthes</taxon>
        <taxon>Cestoda</taxon>
        <taxon>Eucestoda</taxon>
        <taxon>Cyclophyllidea</taxon>
        <taxon>Hymenolepididae</taxon>
        <taxon>Rodentolepis</taxon>
    </lineage>
</organism>
<proteinExistence type="predicted"/>
<dbReference type="Proteomes" id="UP000278807">
    <property type="component" value="Unassembled WGS sequence"/>
</dbReference>
<feature type="region of interest" description="Disordered" evidence="1">
    <location>
        <begin position="197"/>
        <end position="226"/>
    </location>
</feature>
<gene>
    <name evidence="2" type="ORF">HNAJ_LOCUS10522</name>
</gene>
<evidence type="ECO:0000313" key="3">
    <source>
        <dbReference type="Proteomes" id="UP000278807"/>
    </source>
</evidence>
<dbReference type="EMBL" id="UZAE01013090">
    <property type="protein sequence ID" value="VDO08137.1"/>
    <property type="molecule type" value="Genomic_DNA"/>
</dbReference>
<protein>
    <submittedName>
        <fullName evidence="4">Death domain-containing protein</fullName>
    </submittedName>
</protein>
<evidence type="ECO:0000313" key="4">
    <source>
        <dbReference type="WBParaSite" id="HNAJ_0001052701-mRNA-1"/>
    </source>
</evidence>
<feature type="compositionally biased region" description="Basic residues" evidence="1">
    <location>
        <begin position="700"/>
        <end position="710"/>
    </location>
</feature>
<evidence type="ECO:0000313" key="2">
    <source>
        <dbReference type="EMBL" id="VDO08137.1"/>
    </source>
</evidence>
<reference evidence="4" key="1">
    <citation type="submission" date="2016-04" db="UniProtKB">
        <authorList>
            <consortium name="WormBaseParasite"/>
        </authorList>
    </citation>
    <scope>IDENTIFICATION</scope>
</reference>
<dbReference type="STRING" id="102285.A0A0R3TSB3"/>
<dbReference type="AlphaFoldDB" id="A0A0R3TSB3"/>
<sequence length="850" mass="97592">MYERIIWKEWSYEEIYSESWTGEEKQPTVKKKSGKYTEKIRKGKKPFIDSEYANYMNTISADSLSYRPSESSTLSEVFSKVPDGLDIIEAFQDLPVNMQPLFNNIKTDLMDLETWNALIGCLPEWIRNGTANDVVNASENYSAVVFAEMDKINEIKLCENSSTVLPIHLLQRCGVIEDFINQLKGTPQTVLLKMKRQEPLKSPEENSPVPSWKHIRGPPMNLREDEERDPVRSVLVQLLNFPINSDEISTARSGSQKNSRKPVMEKNRWSPYQSKYCRFKILIHTTYILLIIKVGGSMLRIYANISNDIDSVVLIEPVDCLSPHRLLPLVVLVDGGYQSQRLKVNPGRRVYHILFETSTAVSLTIFTACTNHNQAEIMIGPMESILSKSIKEPSKISRSGGILFECFCKLLRSYVEADKNSKSTVENAKNAFGELIDDLFPLKSHSSAEKVICEQIRNLFTRNLKTKDDSEVEDIVCAWNLLNSDHENELDEVESEINHSHFDDDFSDALFVLKAVEILPFESASFKSVGCITTAPTNYIRKNLQKFSLLPVFCYRIHVNDRVARLRNHLDCNVDISGRIIFHNNDIGNEVITVDSQYVILKPNEYGYDVFCYAMLEKNVEKSASMIYATFGESWQSLEYSEITTTFAFWEAVGVLVPTEENLLFRFSLNDANLWVHFIFVKVNFEETLSDSENLEKNSTRSRRKAPKKGKNQENPTLPSWNLKIYFEGNDTNSITLKPYGPTPSDLRDRKRSWLGLNPEEKLAEAINIREQFLQSENAKMPVEEINKNEFYEHCIQEICEDAYMEIQETFGLNANGKYFPTDETRNEDEIKAFTELATKIQLNKIVYTE</sequence>
<reference evidence="2 3" key="2">
    <citation type="submission" date="2018-11" db="EMBL/GenBank/DDBJ databases">
        <authorList>
            <consortium name="Pathogen Informatics"/>
        </authorList>
    </citation>
    <scope>NUCLEOTIDE SEQUENCE [LARGE SCALE GENOMIC DNA]</scope>
</reference>
<dbReference type="WBParaSite" id="HNAJ_0001052701-mRNA-1">
    <property type="protein sequence ID" value="HNAJ_0001052701-mRNA-1"/>
    <property type="gene ID" value="HNAJ_0001052701"/>
</dbReference>
<evidence type="ECO:0000256" key="1">
    <source>
        <dbReference type="SAM" id="MobiDB-lite"/>
    </source>
</evidence>
<accession>A0A0R3TSB3</accession>
<keyword evidence="3" id="KW-1185">Reference proteome</keyword>
<dbReference type="OrthoDB" id="9374162at2759"/>
<name>A0A0R3TSB3_RODNA</name>
<feature type="region of interest" description="Disordered" evidence="1">
    <location>
        <begin position="692"/>
        <end position="717"/>
    </location>
</feature>